<name>A0A8J4SF59_9TREM</name>
<evidence type="ECO:0000313" key="3">
    <source>
        <dbReference type="Proteomes" id="UP000748531"/>
    </source>
</evidence>
<proteinExistence type="predicted"/>
<comment type="caution">
    <text evidence="2">The sequence shown here is derived from an EMBL/GenBank/DDBJ whole genome shotgun (WGS) entry which is preliminary data.</text>
</comment>
<evidence type="ECO:0000256" key="1">
    <source>
        <dbReference type="SAM" id="MobiDB-lite"/>
    </source>
</evidence>
<dbReference type="Proteomes" id="UP000748531">
    <property type="component" value="Unassembled WGS sequence"/>
</dbReference>
<feature type="compositionally biased region" description="Basic residues" evidence="1">
    <location>
        <begin position="618"/>
        <end position="627"/>
    </location>
</feature>
<evidence type="ECO:0000313" key="2">
    <source>
        <dbReference type="EMBL" id="KAF5394773.1"/>
    </source>
</evidence>
<dbReference type="OrthoDB" id="6253957at2759"/>
<dbReference type="EMBL" id="LUCH01017725">
    <property type="protein sequence ID" value="KAF5394773.1"/>
    <property type="molecule type" value="Genomic_DNA"/>
</dbReference>
<dbReference type="AlphaFoldDB" id="A0A8J4SF59"/>
<accession>A0A8J4SF59</accession>
<reference evidence="2" key="1">
    <citation type="submission" date="2019-05" db="EMBL/GenBank/DDBJ databases">
        <title>Annotation for the trematode Paragonimus heterotremus.</title>
        <authorList>
            <person name="Choi Y.-J."/>
        </authorList>
    </citation>
    <scope>NUCLEOTIDE SEQUENCE</scope>
    <source>
        <strain evidence="2">LC</strain>
    </source>
</reference>
<organism evidence="2 3">
    <name type="scientific">Paragonimus heterotremus</name>
    <dbReference type="NCBI Taxonomy" id="100268"/>
    <lineage>
        <taxon>Eukaryota</taxon>
        <taxon>Metazoa</taxon>
        <taxon>Spiralia</taxon>
        <taxon>Lophotrochozoa</taxon>
        <taxon>Platyhelminthes</taxon>
        <taxon>Trematoda</taxon>
        <taxon>Digenea</taxon>
        <taxon>Plagiorchiida</taxon>
        <taxon>Troglotremata</taxon>
        <taxon>Troglotrematidae</taxon>
        <taxon>Paragonimus</taxon>
    </lineage>
</organism>
<keyword evidence="3" id="KW-1185">Reference proteome</keyword>
<feature type="region of interest" description="Disordered" evidence="1">
    <location>
        <begin position="607"/>
        <end position="649"/>
    </location>
</feature>
<feature type="compositionally biased region" description="Polar residues" evidence="1">
    <location>
        <begin position="607"/>
        <end position="617"/>
    </location>
</feature>
<gene>
    <name evidence="2" type="ORF">PHET_10287</name>
</gene>
<protein>
    <submittedName>
        <fullName evidence="2">Uncharacterized protein</fullName>
    </submittedName>
</protein>
<sequence>MGQRLSITTRKANTSSQTHFIRRDVVEIVYDDVTDCMSGSPRLVEETTNRLTLPDYETPPIPADCSIHTSLQFNHQQTNTAKDHLNEENSYSYLPCVESVDLPELARNSNTNGVCQSTQNLNFNYPSKLHPGQTFVQTEAIAQTPPSDQNYELHRPKTSASQHVFPDKILMNVSAGDEGAWEPDNSLYSGVMSALHTTTNPNNSEHCIPSHRQIIQSDVKSLETLRSRRRRDHKFWRRVTTASKHLSADYSMADVVSIQQYSSELFKLNSGSTIQQKYYDHYGEQKRKYHDAKTSWLKPDVYQNTHSLLQNVSFPGLTNFGRASKQNISLSDNVQMNDKGSNSVCPSVGDVSQTIVEPVAKDWRNDSRFNRGFGNKLLTAQSSPQCAMSVTASTPISHSGNIARFTLFTLRSESDDTINNTWPFPANLENRIPACSPEAQVLPECLQLVKHPHYGKTQKRFTSHRNANIYLGGNVTPNPRLPRNHIQSPDFVQYSSCSSMPQPTSDAKEIQIYNYQFWIRYEPWVENVFNNPLDRRIESIGRLSDSRIRLTKRSRRSPKGFQERMVNVIAPSALALQKCCRLFDDKFPKFYATSGFLTISDKLDDSWNSGRSRTSSRVPKRTRRSKTVHSISRERHPNLTKNQSYSAIGNLPEKDDRRIKTPKIIMQPEFGDDWFPNFY</sequence>